<organism evidence="1">
    <name type="scientific">mine drainage metagenome</name>
    <dbReference type="NCBI Taxonomy" id="410659"/>
    <lineage>
        <taxon>unclassified sequences</taxon>
        <taxon>metagenomes</taxon>
        <taxon>ecological metagenomes</taxon>
    </lineage>
</organism>
<dbReference type="GO" id="GO:0000725">
    <property type="term" value="P:recombinational repair"/>
    <property type="evidence" value="ECO:0007669"/>
    <property type="project" value="TreeGrafter"/>
</dbReference>
<protein>
    <submittedName>
        <fullName evidence="1">DNA repair protein RadA</fullName>
    </submittedName>
</protein>
<sequence length="93" mass="9771">LLVEVQALVDASPLANPRRVALGLDGGRMAMLLAVLHRHGGAAVYDQDVFVNIVGGIRVQETAADLPVLLAVHSSFRDRALTGKTALFGEVGL</sequence>
<name>T1A6Y8_9ZZZZ</name>
<accession>T1A6Y8</accession>
<dbReference type="PANTHER" id="PTHR32472">
    <property type="entry name" value="DNA REPAIR PROTEIN RADA"/>
    <property type="match status" value="1"/>
</dbReference>
<comment type="caution">
    <text evidence="1">The sequence shown here is derived from an EMBL/GenBank/DDBJ whole genome shotgun (WGS) entry which is preliminary data.</text>
</comment>
<evidence type="ECO:0000313" key="1">
    <source>
        <dbReference type="EMBL" id="EQD52747.1"/>
    </source>
</evidence>
<proteinExistence type="predicted"/>
<dbReference type="AlphaFoldDB" id="T1A6Y8"/>
<dbReference type="InterPro" id="IPR020568">
    <property type="entry name" value="Ribosomal_Su5_D2-typ_SF"/>
</dbReference>
<feature type="non-terminal residue" evidence="1">
    <location>
        <position position="93"/>
    </location>
</feature>
<dbReference type="SUPFAM" id="SSF54211">
    <property type="entry name" value="Ribosomal protein S5 domain 2-like"/>
    <property type="match status" value="1"/>
</dbReference>
<gene>
    <name evidence="1" type="ORF">B1A_12602</name>
</gene>
<dbReference type="PANTHER" id="PTHR32472:SF10">
    <property type="entry name" value="DNA REPAIR PROTEIN RADA-LIKE PROTEIN"/>
    <property type="match status" value="1"/>
</dbReference>
<dbReference type="EMBL" id="AUZX01009167">
    <property type="protein sequence ID" value="EQD52747.1"/>
    <property type="molecule type" value="Genomic_DNA"/>
</dbReference>
<reference evidence="1" key="2">
    <citation type="journal article" date="2014" name="ISME J.">
        <title>Microbial stratification in low pH oxic and suboxic macroscopic growths along an acid mine drainage.</title>
        <authorList>
            <person name="Mendez-Garcia C."/>
            <person name="Mesa V."/>
            <person name="Sprenger R.R."/>
            <person name="Richter M."/>
            <person name="Diez M.S."/>
            <person name="Solano J."/>
            <person name="Bargiela R."/>
            <person name="Golyshina O.V."/>
            <person name="Manteca A."/>
            <person name="Ramos J.L."/>
            <person name="Gallego J.R."/>
            <person name="Llorente I."/>
            <person name="Martins Dos Santos V.A."/>
            <person name="Jensen O.N."/>
            <person name="Pelaez A.I."/>
            <person name="Sanchez J."/>
            <person name="Ferrer M."/>
        </authorList>
    </citation>
    <scope>NUCLEOTIDE SEQUENCE</scope>
</reference>
<feature type="non-terminal residue" evidence="1">
    <location>
        <position position="1"/>
    </location>
</feature>
<reference evidence="1" key="1">
    <citation type="submission" date="2013-08" db="EMBL/GenBank/DDBJ databases">
        <authorList>
            <person name="Mendez C."/>
            <person name="Richter M."/>
            <person name="Ferrer M."/>
            <person name="Sanchez J."/>
        </authorList>
    </citation>
    <scope>NUCLEOTIDE SEQUENCE</scope>
</reference>
<dbReference type="GO" id="GO:0005829">
    <property type="term" value="C:cytosol"/>
    <property type="evidence" value="ECO:0007669"/>
    <property type="project" value="TreeGrafter"/>
</dbReference>